<evidence type="ECO:0000313" key="2">
    <source>
        <dbReference type="EMBL" id="PIW13967.1"/>
    </source>
</evidence>
<organism evidence="2 3">
    <name type="scientific">bacterium (Candidatus Blackallbacteria) CG17_big_fil_post_rev_8_21_14_2_50_48_46</name>
    <dbReference type="NCBI Taxonomy" id="2014261"/>
    <lineage>
        <taxon>Bacteria</taxon>
        <taxon>Candidatus Blackallbacteria</taxon>
    </lineage>
</organism>
<dbReference type="EMBL" id="PFFQ01000065">
    <property type="protein sequence ID" value="PIW13967.1"/>
    <property type="molecule type" value="Genomic_DNA"/>
</dbReference>
<feature type="region of interest" description="Disordered" evidence="1">
    <location>
        <begin position="1"/>
        <end position="53"/>
    </location>
</feature>
<name>A0A2M7FXF6_9BACT</name>
<protein>
    <submittedName>
        <fullName evidence="2">Uncharacterized protein</fullName>
    </submittedName>
</protein>
<feature type="compositionally biased region" description="Polar residues" evidence="1">
    <location>
        <begin position="21"/>
        <end position="39"/>
    </location>
</feature>
<evidence type="ECO:0000313" key="3">
    <source>
        <dbReference type="Proteomes" id="UP000231019"/>
    </source>
</evidence>
<sequence length="161" mass="17420">MNVWSSAGAESRSKSELGLTSVEQQRMLRNNNGITSTYMSEKDARSGEAENEDQKIADKELKKIASDHLRQAAQLRFIGSVLNAIGTIANIGMSSGSQQGVNWATAIPGLLNALGDVVNKYMDLQKQEAEVDAVNEELGKLKGDRMQTAAHVRALDANPYA</sequence>
<proteinExistence type="predicted"/>
<dbReference type="AlphaFoldDB" id="A0A2M7FXF6"/>
<dbReference type="Proteomes" id="UP000231019">
    <property type="component" value="Unassembled WGS sequence"/>
</dbReference>
<accession>A0A2M7FXF6</accession>
<evidence type="ECO:0000256" key="1">
    <source>
        <dbReference type="SAM" id="MobiDB-lite"/>
    </source>
</evidence>
<comment type="caution">
    <text evidence="2">The sequence shown here is derived from an EMBL/GenBank/DDBJ whole genome shotgun (WGS) entry which is preliminary data.</text>
</comment>
<feature type="compositionally biased region" description="Basic and acidic residues" evidence="1">
    <location>
        <begin position="40"/>
        <end position="53"/>
    </location>
</feature>
<reference evidence="2 3" key="1">
    <citation type="submission" date="2017-09" db="EMBL/GenBank/DDBJ databases">
        <title>Depth-based differentiation of microbial function through sediment-hosted aquifers and enrichment of novel symbionts in the deep terrestrial subsurface.</title>
        <authorList>
            <person name="Probst A.J."/>
            <person name="Ladd B."/>
            <person name="Jarett J.K."/>
            <person name="Geller-Mcgrath D.E."/>
            <person name="Sieber C.M."/>
            <person name="Emerson J.B."/>
            <person name="Anantharaman K."/>
            <person name="Thomas B.C."/>
            <person name="Malmstrom R."/>
            <person name="Stieglmeier M."/>
            <person name="Klingl A."/>
            <person name="Woyke T."/>
            <person name="Ryan C.M."/>
            <person name="Banfield J.F."/>
        </authorList>
    </citation>
    <scope>NUCLEOTIDE SEQUENCE [LARGE SCALE GENOMIC DNA]</scope>
    <source>
        <strain evidence="2">CG17_big_fil_post_rev_8_21_14_2_50_48_46</strain>
    </source>
</reference>
<gene>
    <name evidence="2" type="ORF">COW36_23280</name>
</gene>